<keyword evidence="2" id="KW-1133">Transmembrane helix</keyword>
<accession>A0A1B2EXG9</accession>
<keyword evidence="4" id="KW-0614">Plasmid</keyword>
<dbReference type="PANTHER" id="PTHR37461:SF1">
    <property type="entry name" value="ANTI-SIGMA-K FACTOR RSKA"/>
    <property type="match status" value="1"/>
</dbReference>
<feature type="region of interest" description="Disordered" evidence="1">
    <location>
        <begin position="220"/>
        <end position="243"/>
    </location>
</feature>
<organism evidence="4">
    <name type="scientific">Microvirga ossetica</name>
    <dbReference type="NCBI Taxonomy" id="1882682"/>
    <lineage>
        <taxon>Bacteria</taxon>
        <taxon>Pseudomonadati</taxon>
        <taxon>Pseudomonadota</taxon>
        <taxon>Alphaproteobacteria</taxon>
        <taxon>Hyphomicrobiales</taxon>
        <taxon>Methylobacteriaceae</taxon>
        <taxon>Microvirga</taxon>
    </lineage>
</organism>
<dbReference type="Pfam" id="PF10099">
    <property type="entry name" value="RskA_C"/>
    <property type="match status" value="1"/>
</dbReference>
<evidence type="ECO:0000259" key="3">
    <source>
        <dbReference type="Pfam" id="PF10099"/>
    </source>
</evidence>
<sequence>MTPEHERLAAEYVIGLLDGDERRSAERLAENDREFQDAVARWQTRVAELDATAAPVLPGDELWSRIEIGLDRAPAPLRIEDPTPAVIPSPHAAVAALWRSLRFWRITGIAGVLASLLLALGMGLLATRAAREPVLIAVLLTEQNRPAAVVNAFANGTAELIPLEAIPVPPGRALEIWTLWDRARGPVSIGLIDQARTVRLNVGNLPQTGPNQLFEISLEPATGSPTGRPTGPVLMKGTTSSAL</sequence>
<reference evidence="4" key="1">
    <citation type="submission" date="2016-07" db="EMBL/GenBank/DDBJ databases">
        <title>Microvirga ossetica sp. nov. a new species of rhizobia isolated from root nodules of the legume species Vicia alpestris Steven originated from North Ossetia region in the Caucasus.</title>
        <authorList>
            <person name="Safronova V.I."/>
            <person name="Kuznetsova I.G."/>
            <person name="Sazanova A.L."/>
            <person name="Belimov A."/>
            <person name="Andronov E."/>
            <person name="Osledkin Y.S."/>
            <person name="Onishchuk O.P."/>
            <person name="Kurchak O.N."/>
            <person name="Shaposhnikov A.I."/>
            <person name="Willems A."/>
            <person name="Tikhonovich I.A."/>
        </authorList>
    </citation>
    <scope>NUCLEOTIDE SEQUENCE [LARGE SCALE GENOMIC DNA]</scope>
    <source>
        <strain evidence="4">V5/3M</strain>
        <plasmid evidence="4">unnamed2</plasmid>
    </source>
</reference>
<dbReference type="InterPro" id="IPR018764">
    <property type="entry name" value="RskA_C"/>
</dbReference>
<feature type="domain" description="Anti-sigma K factor RskA C-terminal" evidence="3">
    <location>
        <begin position="111"/>
        <end position="233"/>
    </location>
</feature>
<evidence type="ECO:0000256" key="2">
    <source>
        <dbReference type="SAM" id="Phobius"/>
    </source>
</evidence>
<geneLocation type="plasmid" evidence="4">
    <name>unnamed2</name>
</geneLocation>
<dbReference type="PANTHER" id="PTHR37461">
    <property type="entry name" value="ANTI-SIGMA-K FACTOR RSKA"/>
    <property type="match status" value="1"/>
</dbReference>
<dbReference type="KEGG" id="moc:BB934_41420"/>
<dbReference type="OrthoDB" id="9816387at2"/>
<evidence type="ECO:0000256" key="1">
    <source>
        <dbReference type="SAM" id="MobiDB-lite"/>
    </source>
</evidence>
<dbReference type="RefSeq" id="WP_099515500.1">
    <property type="nucleotide sequence ID" value="NZ_CP016619.1"/>
</dbReference>
<dbReference type="GO" id="GO:0006417">
    <property type="term" value="P:regulation of translation"/>
    <property type="evidence" value="ECO:0007669"/>
    <property type="project" value="TreeGrafter"/>
</dbReference>
<protein>
    <recommendedName>
        <fullName evidence="3">Anti-sigma K factor RskA C-terminal domain-containing protein</fullName>
    </recommendedName>
</protein>
<keyword evidence="2" id="KW-0812">Transmembrane</keyword>
<dbReference type="AlphaFoldDB" id="A0A1B2EXG9"/>
<keyword evidence="2" id="KW-0472">Membrane</keyword>
<gene>
    <name evidence="4" type="ORF">BB934_41420</name>
</gene>
<dbReference type="InterPro" id="IPR051474">
    <property type="entry name" value="Anti-sigma-K/W_factor"/>
</dbReference>
<name>A0A1B2EXG9_9HYPH</name>
<dbReference type="EMBL" id="CP016619">
    <property type="protein sequence ID" value="ANY84633.1"/>
    <property type="molecule type" value="Genomic_DNA"/>
</dbReference>
<evidence type="ECO:0000313" key="4">
    <source>
        <dbReference type="EMBL" id="ANY84633.1"/>
    </source>
</evidence>
<dbReference type="GO" id="GO:0005886">
    <property type="term" value="C:plasma membrane"/>
    <property type="evidence" value="ECO:0007669"/>
    <property type="project" value="InterPro"/>
</dbReference>
<proteinExistence type="predicted"/>
<feature type="transmembrane region" description="Helical" evidence="2">
    <location>
        <begin position="106"/>
        <end position="126"/>
    </location>
</feature>
<dbReference type="GO" id="GO:0016989">
    <property type="term" value="F:sigma factor antagonist activity"/>
    <property type="evidence" value="ECO:0007669"/>
    <property type="project" value="TreeGrafter"/>
</dbReference>